<protein>
    <submittedName>
        <fullName evidence="1">Uncharacterized protein</fullName>
    </submittedName>
</protein>
<gene>
    <name evidence="1" type="ORF">LMG23992_02725</name>
</gene>
<keyword evidence="2" id="KW-1185">Reference proteome</keyword>
<evidence type="ECO:0000313" key="1">
    <source>
        <dbReference type="EMBL" id="CAG9174382.1"/>
    </source>
</evidence>
<dbReference type="Proteomes" id="UP000727654">
    <property type="component" value="Unassembled WGS sequence"/>
</dbReference>
<reference evidence="1 2" key="1">
    <citation type="submission" date="2021-08" db="EMBL/GenBank/DDBJ databases">
        <authorList>
            <person name="Peeters C."/>
        </authorList>
    </citation>
    <scope>NUCLEOTIDE SEQUENCE [LARGE SCALE GENOMIC DNA]</scope>
    <source>
        <strain evidence="1 2">LMG 23992</strain>
    </source>
</reference>
<dbReference type="EMBL" id="CAJZAI010000005">
    <property type="protein sequence ID" value="CAG9174382.1"/>
    <property type="molecule type" value="Genomic_DNA"/>
</dbReference>
<organism evidence="1 2">
    <name type="scientific">Cupriavidus laharis</name>
    <dbReference type="NCBI Taxonomy" id="151654"/>
    <lineage>
        <taxon>Bacteria</taxon>
        <taxon>Pseudomonadati</taxon>
        <taxon>Pseudomonadota</taxon>
        <taxon>Betaproteobacteria</taxon>
        <taxon>Burkholderiales</taxon>
        <taxon>Burkholderiaceae</taxon>
        <taxon>Cupriavidus</taxon>
    </lineage>
</organism>
<proteinExistence type="predicted"/>
<sequence length="33" mass="3777">MKCCSILRVYLLQRRISLRNTMPAEAGTPELPD</sequence>
<comment type="caution">
    <text evidence="1">The sequence shown here is derived from an EMBL/GenBank/DDBJ whole genome shotgun (WGS) entry which is preliminary data.</text>
</comment>
<accession>A0ABN7YRC6</accession>
<name>A0ABN7YRC6_9BURK</name>
<evidence type="ECO:0000313" key="2">
    <source>
        <dbReference type="Proteomes" id="UP000727654"/>
    </source>
</evidence>